<evidence type="ECO:0000259" key="2">
    <source>
        <dbReference type="Pfam" id="PF18920"/>
    </source>
</evidence>
<proteinExistence type="predicted"/>
<feature type="transmembrane region" description="Helical" evidence="1">
    <location>
        <begin position="315"/>
        <end position="339"/>
    </location>
</feature>
<feature type="transmembrane region" description="Helical" evidence="1">
    <location>
        <begin position="210"/>
        <end position="228"/>
    </location>
</feature>
<organism evidence="3 4">
    <name type="scientific">Glutamicibacter creatinolyticus</name>
    <dbReference type="NCBI Taxonomy" id="162496"/>
    <lineage>
        <taxon>Bacteria</taxon>
        <taxon>Bacillati</taxon>
        <taxon>Actinomycetota</taxon>
        <taxon>Actinomycetes</taxon>
        <taxon>Micrococcales</taxon>
        <taxon>Micrococcaceae</taxon>
        <taxon>Glutamicibacter</taxon>
    </lineage>
</organism>
<feature type="transmembrane region" description="Helical" evidence="1">
    <location>
        <begin position="125"/>
        <end position="143"/>
    </location>
</feature>
<sequence length="541" mass="55924">MMATSLAAAPRSTVGTVRALVMHGLLFVLLMIFTSGLAALISSALSMAGAPEADSGALPMALAATVVAGPLAWVLWRALVPRLAAGQAGSLIYSIQAALVYLLGLGIGFSTLCTLLGRLAGGSTVGWQSAVGTAAAWGLLWMWQHRVLRSARLAPTRLPSLGWVVGCYWVLLVAALSLASLLRTAVAALGASGGGELLPSAGPLAQLANLGVWVLLGAVAWAWHWFGLGVRVEPGALAQVMLVAGVAAAFLAGLLGLVFVVEVLLPLHLDTFTDRLADRLPVAAGFALSGSLVWAYLAGVLGTGTPRLREAGRQVLAGISLAVAATGFGMVINALLATFSPSLSGNHPADLLRVGLALLLCGLLPWLFYWRPGRAVDSEARKVYLVVFFGASAVVALGALLALVYQIFDYYLGTGPSGTSLLGEIRAPLGLLLATAAVFAYHFALWRADREALAHGTAGPPSPAAERTPAVLLVTDAAHAALAEQLAAATGLPVQHLRQSLPAASVPELPLLVQQLQRLPQDTARVLVIAEGAEPRLIPLH</sequence>
<feature type="transmembrane region" description="Helical" evidence="1">
    <location>
        <begin position="240"/>
        <end position="261"/>
    </location>
</feature>
<feature type="transmembrane region" description="Helical" evidence="1">
    <location>
        <begin position="163"/>
        <end position="190"/>
    </location>
</feature>
<feature type="transmembrane region" description="Helical" evidence="1">
    <location>
        <begin position="91"/>
        <end position="119"/>
    </location>
</feature>
<keyword evidence="4" id="KW-1185">Reference proteome</keyword>
<accession>A0A5B7WRJ9</accession>
<dbReference type="KEGG" id="gcr:GcLGCM259_0743"/>
<keyword evidence="1" id="KW-0812">Transmembrane</keyword>
<dbReference type="EMBL" id="CP034412">
    <property type="protein sequence ID" value="QCY46502.1"/>
    <property type="molecule type" value="Genomic_DNA"/>
</dbReference>
<evidence type="ECO:0000256" key="1">
    <source>
        <dbReference type="SAM" id="Phobius"/>
    </source>
</evidence>
<keyword evidence="1" id="KW-0472">Membrane</keyword>
<evidence type="ECO:0000313" key="4">
    <source>
        <dbReference type="Proteomes" id="UP000307000"/>
    </source>
</evidence>
<reference evidence="3 4" key="1">
    <citation type="submission" date="2018-12" db="EMBL/GenBank/DDBJ databases">
        <title>Complete Genome Sequence of Glutamicibacter creatinolyticus strain LGCM259,isolated from an abscess of a 12-year-old mare in Italy.</title>
        <authorList>
            <person name="Santos R.G."/>
            <person name="Silva A.L."/>
            <person name="Seyffert N."/>
            <person name="Castro T.L.P."/>
            <person name="Attili A.R."/>
            <person name="Rifici C."/>
            <person name="Mazzullo G."/>
            <person name="Brenig B."/>
            <person name="Venanzi F."/>
            <person name="Azevedo V."/>
        </authorList>
    </citation>
    <scope>NUCLEOTIDE SEQUENCE [LARGE SCALE GENOMIC DNA]</scope>
    <source>
        <strain evidence="3 4">LGCM 259</strain>
    </source>
</reference>
<feature type="transmembrane region" description="Helical" evidence="1">
    <location>
        <begin position="428"/>
        <end position="446"/>
    </location>
</feature>
<dbReference type="Pfam" id="PF18920">
    <property type="entry name" value="DUF5671"/>
    <property type="match status" value="1"/>
</dbReference>
<feature type="transmembrane region" description="Helical" evidence="1">
    <location>
        <begin position="281"/>
        <end position="303"/>
    </location>
</feature>
<name>A0A5B7WRJ9_9MICC</name>
<dbReference type="InterPro" id="IPR043728">
    <property type="entry name" value="DUF5671"/>
</dbReference>
<dbReference type="RefSeq" id="WP_138925823.1">
    <property type="nucleotide sequence ID" value="NZ_CP034412.1"/>
</dbReference>
<dbReference type="AlphaFoldDB" id="A0A5B7WRJ9"/>
<evidence type="ECO:0000313" key="3">
    <source>
        <dbReference type="EMBL" id="QCY46502.1"/>
    </source>
</evidence>
<feature type="transmembrane region" description="Helical" evidence="1">
    <location>
        <begin position="20"/>
        <end position="45"/>
    </location>
</feature>
<gene>
    <name evidence="3" type="ORF">GcLGCM259_0743</name>
</gene>
<feature type="transmembrane region" description="Helical" evidence="1">
    <location>
        <begin position="57"/>
        <end position="79"/>
    </location>
</feature>
<feature type="transmembrane region" description="Helical" evidence="1">
    <location>
        <begin position="351"/>
        <end position="371"/>
    </location>
</feature>
<keyword evidence="1" id="KW-1133">Transmembrane helix</keyword>
<protein>
    <recommendedName>
        <fullName evidence="2">DUF5671 domain-containing protein</fullName>
    </recommendedName>
</protein>
<feature type="domain" description="DUF5671" evidence="2">
    <location>
        <begin position="314"/>
        <end position="436"/>
    </location>
</feature>
<dbReference type="Proteomes" id="UP000307000">
    <property type="component" value="Chromosome"/>
</dbReference>
<feature type="transmembrane region" description="Helical" evidence="1">
    <location>
        <begin position="383"/>
        <end position="408"/>
    </location>
</feature>